<comment type="caution">
    <text evidence="2">The sequence shown here is derived from an EMBL/GenBank/DDBJ whole genome shotgun (WGS) entry which is preliminary data.</text>
</comment>
<dbReference type="EMBL" id="WTYP01000001">
    <property type="protein sequence ID" value="MXP47287.1"/>
    <property type="molecule type" value="Genomic_DNA"/>
</dbReference>
<evidence type="ECO:0000313" key="3">
    <source>
        <dbReference type="Proteomes" id="UP000471435"/>
    </source>
</evidence>
<organism evidence="2 3">
    <name type="scientific">Pontixanthobacter luteolus</name>
    <dbReference type="NCBI Taxonomy" id="295089"/>
    <lineage>
        <taxon>Bacteria</taxon>
        <taxon>Pseudomonadati</taxon>
        <taxon>Pseudomonadota</taxon>
        <taxon>Alphaproteobacteria</taxon>
        <taxon>Sphingomonadales</taxon>
        <taxon>Erythrobacteraceae</taxon>
        <taxon>Pontixanthobacter</taxon>
    </lineage>
</organism>
<dbReference type="SUPFAM" id="SSF159594">
    <property type="entry name" value="XCC0632-like"/>
    <property type="match status" value="1"/>
</dbReference>
<name>A0A6I4UZE5_9SPHN</name>
<evidence type="ECO:0000259" key="1">
    <source>
        <dbReference type="Pfam" id="PF03886"/>
    </source>
</evidence>
<proteinExistence type="predicted"/>
<dbReference type="Proteomes" id="UP000471435">
    <property type="component" value="Unassembled WGS sequence"/>
</dbReference>
<dbReference type="Gene3D" id="3.40.50.10610">
    <property type="entry name" value="ABC-type transport auxiliary lipoprotein component"/>
    <property type="match status" value="1"/>
</dbReference>
<accession>A0A6I4UZE5</accession>
<feature type="domain" description="ABC-type transport auxiliary lipoprotein component" evidence="1">
    <location>
        <begin position="38"/>
        <end position="190"/>
    </location>
</feature>
<dbReference type="Pfam" id="PF03886">
    <property type="entry name" value="ABC_trans_aux"/>
    <property type="match status" value="1"/>
</dbReference>
<protein>
    <submittedName>
        <fullName evidence="2">ABC transporter</fullName>
    </submittedName>
</protein>
<reference evidence="2 3" key="1">
    <citation type="submission" date="2019-12" db="EMBL/GenBank/DDBJ databases">
        <title>Genomic-based taxomic classification of the family Erythrobacteraceae.</title>
        <authorList>
            <person name="Xu L."/>
        </authorList>
    </citation>
    <scope>NUCLEOTIDE SEQUENCE [LARGE SCALE GENOMIC DNA]</scope>
    <source>
        <strain evidence="2 3">SW-109</strain>
    </source>
</reference>
<gene>
    <name evidence="2" type="ORF">GRI43_07765</name>
</gene>
<dbReference type="AlphaFoldDB" id="A0A6I4UZE5"/>
<dbReference type="PROSITE" id="PS51257">
    <property type="entry name" value="PROKAR_LIPOPROTEIN"/>
    <property type="match status" value="1"/>
</dbReference>
<sequence length="197" mass="20320">MLAMIRNGAAAMAVIALSGCISLSSEPPESLLTLTATASAPAGTGTAGSRATAIKVLEPETSARLSVARVPVQVDATEIAYLKDAVWVEKPSRLFRTLLAETLRTRTGGLVIDGDDPGVGAASTIRGTLREFGYDARTSSVIVRFDAIRSEPDGALQTRRFESVQPGILAEAGPVGDGLNRAANDVAGQVADWVAGG</sequence>
<dbReference type="OrthoDB" id="7391077at2"/>
<keyword evidence="3" id="KW-1185">Reference proteome</keyword>
<evidence type="ECO:0000313" key="2">
    <source>
        <dbReference type="EMBL" id="MXP47287.1"/>
    </source>
</evidence>
<dbReference type="InterPro" id="IPR005586">
    <property type="entry name" value="ABC_trans_aux"/>
</dbReference>